<proteinExistence type="predicted"/>
<dbReference type="Gene3D" id="3.20.20.70">
    <property type="entry name" value="Aldolase class I"/>
    <property type="match status" value="1"/>
</dbReference>
<organism evidence="1">
    <name type="scientific">Physcomitrium patens</name>
    <name type="common">Spreading-leaved earth moss</name>
    <name type="synonym">Physcomitrella patens</name>
    <dbReference type="NCBI Taxonomy" id="3218"/>
    <lineage>
        <taxon>Eukaryota</taxon>
        <taxon>Viridiplantae</taxon>
        <taxon>Streptophyta</taxon>
        <taxon>Embryophyta</taxon>
        <taxon>Bryophyta</taxon>
        <taxon>Bryophytina</taxon>
        <taxon>Bryopsida</taxon>
        <taxon>Funariidae</taxon>
        <taxon>Funariales</taxon>
        <taxon>Funariaceae</taxon>
        <taxon>Physcomitrium</taxon>
    </lineage>
</organism>
<dbReference type="Proteomes" id="UP000006727">
    <property type="component" value="Chromosome 21"/>
</dbReference>
<reference evidence="1 3" key="2">
    <citation type="journal article" date="2018" name="Plant J.">
        <title>The Physcomitrella patens chromosome-scale assembly reveals moss genome structure and evolution.</title>
        <authorList>
            <person name="Lang D."/>
            <person name="Ullrich K.K."/>
            <person name="Murat F."/>
            <person name="Fuchs J."/>
            <person name="Jenkins J."/>
            <person name="Haas F.B."/>
            <person name="Piednoel M."/>
            <person name="Gundlach H."/>
            <person name="Van Bel M."/>
            <person name="Meyberg R."/>
            <person name="Vives C."/>
            <person name="Morata J."/>
            <person name="Symeonidi A."/>
            <person name="Hiss M."/>
            <person name="Muchero W."/>
            <person name="Kamisugi Y."/>
            <person name="Saleh O."/>
            <person name="Blanc G."/>
            <person name="Decker E.L."/>
            <person name="van Gessel N."/>
            <person name="Grimwood J."/>
            <person name="Hayes R.D."/>
            <person name="Graham S.W."/>
            <person name="Gunter L.E."/>
            <person name="McDaniel S.F."/>
            <person name="Hoernstein S.N.W."/>
            <person name="Larsson A."/>
            <person name="Li F.W."/>
            <person name="Perroud P.F."/>
            <person name="Phillips J."/>
            <person name="Ranjan P."/>
            <person name="Rokshar D.S."/>
            <person name="Rothfels C.J."/>
            <person name="Schneider L."/>
            <person name="Shu S."/>
            <person name="Stevenson D.W."/>
            <person name="Thummler F."/>
            <person name="Tillich M."/>
            <person name="Villarreal Aguilar J.C."/>
            <person name="Widiez T."/>
            <person name="Wong G.K."/>
            <person name="Wymore A."/>
            <person name="Zhang Y."/>
            <person name="Zimmer A.D."/>
            <person name="Quatrano R.S."/>
            <person name="Mayer K.F.X."/>
            <person name="Goodstein D."/>
            <person name="Casacuberta J.M."/>
            <person name="Vandepoele K."/>
            <person name="Reski R."/>
            <person name="Cuming A.C."/>
            <person name="Tuskan G.A."/>
            <person name="Maumus F."/>
            <person name="Salse J."/>
            <person name="Schmutz J."/>
            <person name="Rensing S.A."/>
        </authorList>
    </citation>
    <scope>NUCLEOTIDE SEQUENCE [LARGE SCALE GENOMIC DNA]</scope>
    <source>
        <strain evidence="2 3">cv. Gransden 2004</strain>
    </source>
</reference>
<dbReference type="SUPFAM" id="SSF51351">
    <property type="entry name" value="Triosephosphate isomerase (TIM)"/>
    <property type="match status" value="1"/>
</dbReference>
<protein>
    <submittedName>
        <fullName evidence="1 2">Uncharacterized protein</fullName>
    </submittedName>
</protein>
<dbReference type="EnsemblPlants" id="Pp3c21_3560V3.1">
    <property type="protein sequence ID" value="Pp3c21_3560V3.1"/>
    <property type="gene ID" value="Pp3c21_3560"/>
</dbReference>
<dbReference type="GO" id="GO:0004807">
    <property type="term" value="F:triose-phosphate isomerase activity"/>
    <property type="evidence" value="ECO:0007669"/>
    <property type="project" value="InterPro"/>
</dbReference>
<dbReference type="Gramene" id="Pp3c21_3560V3.1">
    <property type="protein sequence ID" value="Pp3c21_3560V3.1"/>
    <property type="gene ID" value="Pp3c21_3560"/>
</dbReference>
<evidence type="ECO:0000313" key="1">
    <source>
        <dbReference type="EMBL" id="PNR31558.1"/>
    </source>
</evidence>
<dbReference type="InterPro" id="IPR035990">
    <property type="entry name" value="TIM_sf"/>
</dbReference>
<sequence>MLELAITMNRKTNEYCGIIIQDHDIYIEAPPSLCPRLASAARITYAGSVNAADCDAILKFVGGVSLKGPEFVTICNAITSKKVAA</sequence>
<dbReference type="EMBL" id="ABEU02000021">
    <property type="protein sequence ID" value="PNR31558.1"/>
    <property type="molecule type" value="Genomic_DNA"/>
</dbReference>
<reference evidence="1 3" key="1">
    <citation type="journal article" date="2008" name="Science">
        <title>The Physcomitrella genome reveals evolutionary insights into the conquest of land by plants.</title>
        <authorList>
            <person name="Rensing S."/>
            <person name="Lang D."/>
            <person name="Zimmer A."/>
            <person name="Terry A."/>
            <person name="Salamov A."/>
            <person name="Shapiro H."/>
            <person name="Nishiyama T."/>
            <person name="Perroud P.-F."/>
            <person name="Lindquist E."/>
            <person name="Kamisugi Y."/>
            <person name="Tanahashi T."/>
            <person name="Sakakibara K."/>
            <person name="Fujita T."/>
            <person name="Oishi K."/>
            <person name="Shin-I T."/>
            <person name="Kuroki Y."/>
            <person name="Toyoda A."/>
            <person name="Suzuki Y."/>
            <person name="Hashimoto A."/>
            <person name="Yamaguchi K."/>
            <person name="Sugano A."/>
            <person name="Kohara Y."/>
            <person name="Fujiyama A."/>
            <person name="Anterola A."/>
            <person name="Aoki S."/>
            <person name="Ashton N."/>
            <person name="Barbazuk W.B."/>
            <person name="Barker E."/>
            <person name="Bennetzen J."/>
            <person name="Bezanilla M."/>
            <person name="Blankenship R."/>
            <person name="Cho S.H."/>
            <person name="Dutcher S."/>
            <person name="Estelle M."/>
            <person name="Fawcett J.A."/>
            <person name="Gundlach H."/>
            <person name="Hanada K."/>
            <person name="Heyl A."/>
            <person name="Hicks K.A."/>
            <person name="Hugh J."/>
            <person name="Lohr M."/>
            <person name="Mayer K."/>
            <person name="Melkozernov A."/>
            <person name="Murata T."/>
            <person name="Nelson D."/>
            <person name="Pils B."/>
            <person name="Prigge M."/>
            <person name="Reiss B."/>
            <person name="Renner T."/>
            <person name="Rombauts S."/>
            <person name="Rushton P."/>
            <person name="Sanderfoot A."/>
            <person name="Schween G."/>
            <person name="Shiu S.-H."/>
            <person name="Stueber K."/>
            <person name="Theodoulou F.L."/>
            <person name="Tu H."/>
            <person name="Van de Peer Y."/>
            <person name="Verrier P.J."/>
            <person name="Waters E."/>
            <person name="Wood A."/>
            <person name="Yang L."/>
            <person name="Cove D."/>
            <person name="Cuming A."/>
            <person name="Hasebe M."/>
            <person name="Lucas S."/>
            <person name="Mishler D.B."/>
            <person name="Reski R."/>
            <person name="Grigoriev I."/>
            <person name="Quatrano R.S."/>
            <person name="Boore J.L."/>
        </authorList>
    </citation>
    <scope>NUCLEOTIDE SEQUENCE [LARGE SCALE GENOMIC DNA]</scope>
    <source>
        <strain evidence="2 3">cv. Gransden 2004</strain>
    </source>
</reference>
<dbReference type="InParanoid" id="A0A2K1IQM1"/>
<name>A0A2K1IQM1_PHYPA</name>
<accession>A0A2K1IQM1</accession>
<gene>
    <name evidence="1" type="ORF">PHYPA_025679</name>
</gene>
<dbReference type="STRING" id="3218.A0A2K1IQM1"/>
<dbReference type="InterPro" id="IPR013785">
    <property type="entry name" value="Aldolase_TIM"/>
</dbReference>
<evidence type="ECO:0000313" key="2">
    <source>
        <dbReference type="EnsemblPlants" id="Pp3c21_3550V3.2"/>
    </source>
</evidence>
<evidence type="ECO:0000313" key="3">
    <source>
        <dbReference type="Proteomes" id="UP000006727"/>
    </source>
</evidence>
<dbReference type="AlphaFoldDB" id="A0A2K1IQM1"/>
<keyword evidence="3" id="KW-1185">Reference proteome</keyword>
<reference evidence="2" key="3">
    <citation type="submission" date="2020-12" db="UniProtKB">
        <authorList>
            <consortium name="EnsemblPlants"/>
        </authorList>
    </citation>
    <scope>IDENTIFICATION</scope>
</reference>
<dbReference type="EnsemblPlants" id="Pp3c21_3550V3.2">
    <property type="protein sequence ID" value="Pp3c21_3550V3.2"/>
    <property type="gene ID" value="Pp3c21_3550"/>
</dbReference>
<dbReference type="Gramene" id="Pp3c21_3550V3.2">
    <property type="protein sequence ID" value="Pp3c21_3550V3.2"/>
    <property type="gene ID" value="Pp3c21_3550"/>
</dbReference>